<accession>Q7P476</accession>
<organism evidence="2 3">
    <name type="scientific">Fusobacterium vincentii ATCC 49256</name>
    <dbReference type="NCBI Taxonomy" id="209882"/>
    <lineage>
        <taxon>Bacteria</taxon>
        <taxon>Fusobacteriati</taxon>
        <taxon>Fusobacteriota</taxon>
        <taxon>Fusobacteriia</taxon>
        <taxon>Fusobacteriales</taxon>
        <taxon>Fusobacteriaceae</taxon>
        <taxon>Fusobacterium</taxon>
    </lineage>
</organism>
<evidence type="ECO:0000313" key="3">
    <source>
        <dbReference type="Proteomes" id="UP000006454"/>
    </source>
</evidence>
<evidence type="ECO:0000256" key="1">
    <source>
        <dbReference type="SAM" id="SignalP"/>
    </source>
</evidence>
<feature type="chain" id="PRO_5004289234" evidence="1">
    <location>
        <begin position="23"/>
        <end position="237"/>
    </location>
</feature>
<feature type="signal peptide" evidence="1">
    <location>
        <begin position="1"/>
        <end position="22"/>
    </location>
</feature>
<keyword evidence="1" id="KW-0732">Signal</keyword>
<comment type="caution">
    <text evidence="2">The sequence shown here is derived from an EMBL/GenBank/DDBJ whole genome shotgun (WGS) entry which is preliminary data.</text>
</comment>
<dbReference type="Proteomes" id="UP000006454">
    <property type="component" value="Unassembled WGS sequence"/>
</dbReference>
<reference evidence="2 3" key="1">
    <citation type="journal article" date="2003" name="Genome Res.">
        <title>Genome analysis of F. nucleatum sub spp vincentii and its comparison with the genome of F. nucleatum ATCC 25586.</title>
        <authorList>
            <person name="Kapatral V."/>
            <person name="Ivanova N."/>
            <person name="Anderson I."/>
            <person name="Reznik G."/>
            <person name="Bhattacharyya A."/>
            <person name="Gardner W.L."/>
            <person name="Mikhailova N."/>
            <person name="Lapidus A."/>
            <person name="Larsen N."/>
            <person name="D'Souza M."/>
            <person name="Walunas T."/>
            <person name="Haselkorn R."/>
            <person name="Overbeek R."/>
            <person name="Kyrpides N."/>
        </authorList>
    </citation>
    <scope>NUCLEOTIDE SEQUENCE [LARGE SCALE GENOMIC DNA]</scope>
    <source>
        <strain evidence="2 3">ATCC 49256</strain>
    </source>
</reference>
<name>Q7P476_FUSVC</name>
<gene>
    <name evidence="2" type="ORF">FNV0397</name>
</gene>
<protein>
    <submittedName>
        <fullName evidence="2">Uncharacterized protein</fullName>
    </submittedName>
</protein>
<sequence length="237" mass="26904">MKRKFIFLLILSAIIINNNSYSDNATADSDEVVIDLNDNTMTSERGVVVTNGNMKGLFYRLQRDPMTGEITFTNNALMNISQPTGNIKIETESGKVSQKDERGEFYNSFAYINVAKMTGAEAPNDKIYFGSPYIKYENEKIFAKDAWVTTDFNIVNFQKEPQKAGYHIFSSDVLVEPDKQITLKNSDLFIGEKDVMPFTFPWFRANIRSGSKVPLFITLQSDDDYGTVNFNGISLWK</sequence>
<proteinExistence type="predicted"/>
<dbReference type="EMBL" id="AABF01000132">
    <property type="protein sequence ID" value="EAA23423.1"/>
    <property type="molecule type" value="Genomic_DNA"/>
</dbReference>
<evidence type="ECO:0000313" key="2">
    <source>
        <dbReference type="EMBL" id="EAA23423.1"/>
    </source>
</evidence>
<dbReference type="AlphaFoldDB" id="Q7P476"/>